<dbReference type="AlphaFoldDB" id="A0AAE3TEH4"/>
<dbReference type="InterPro" id="IPR045800">
    <property type="entry name" value="HMBD"/>
</dbReference>
<evidence type="ECO:0000259" key="2">
    <source>
        <dbReference type="Pfam" id="PF19335"/>
    </source>
</evidence>
<keyword evidence="1" id="KW-0732">Signal</keyword>
<reference evidence="3" key="1">
    <citation type="submission" date="2023-03" db="EMBL/GenBank/DDBJ databases">
        <title>Stygiobacter electus gen. nov., sp. nov., facultatively anaerobic thermotolerant bacterium of the class Ignavibacteria from a well of Yessentuki mineral water deposit.</title>
        <authorList>
            <person name="Podosokorskaya O.A."/>
            <person name="Elcheninov A.G."/>
            <person name="Petrova N.F."/>
            <person name="Zavarzina D.G."/>
            <person name="Kublanov I.V."/>
            <person name="Merkel A.Y."/>
        </authorList>
    </citation>
    <scope>NUCLEOTIDE SEQUENCE</scope>
    <source>
        <strain evidence="3">09-Me</strain>
    </source>
</reference>
<feature type="domain" description="Heavy metal binding" evidence="2">
    <location>
        <begin position="102"/>
        <end position="129"/>
    </location>
</feature>
<protein>
    <submittedName>
        <fullName evidence="3">Heavy metal-binding domain-containing protein</fullName>
    </submittedName>
</protein>
<dbReference type="EMBL" id="JARGDL010000011">
    <property type="protein sequence ID" value="MDF1612288.1"/>
    <property type="molecule type" value="Genomic_DNA"/>
</dbReference>
<dbReference type="Proteomes" id="UP001221302">
    <property type="component" value="Unassembled WGS sequence"/>
</dbReference>
<dbReference type="RefSeq" id="WP_321536059.1">
    <property type="nucleotide sequence ID" value="NZ_JARGDL010000011.1"/>
</dbReference>
<accession>A0AAE3TEH4</accession>
<feature type="signal peptide" evidence="1">
    <location>
        <begin position="1"/>
        <end position="24"/>
    </location>
</feature>
<dbReference type="GO" id="GO:0046872">
    <property type="term" value="F:metal ion binding"/>
    <property type="evidence" value="ECO:0007669"/>
    <property type="project" value="InterPro"/>
</dbReference>
<comment type="caution">
    <text evidence="3">The sequence shown here is derived from an EMBL/GenBank/DDBJ whole genome shotgun (WGS) entry which is preliminary data.</text>
</comment>
<evidence type="ECO:0000313" key="3">
    <source>
        <dbReference type="EMBL" id="MDF1612288.1"/>
    </source>
</evidence>
<feature type="chain" id="PRO_5041926814" evidence="1">
    <location>
        <begin position="25"/>
        <end position="146"/>
    </location>
</feature>
<organism evidence="3 4">
    <name type="scientific">Stygiobacter electus</name>
    <dbReference type="NCBI Taxonomy" id="3032292"/>
    <lineage>
        <taxon>Bacteria</taxon>
        <taxon>Pseudomonadati</taxon>
        <taxon>Ignavibacteriota</taxon>
        <taxon>Ignavibacteria</taxon>
        <taxon>Ignavibacteriales</taxon>
        <taxon>Melioribacteraceae</taxon>
        <taxon>Stygiobacter</taxon>
    </lineage>
</organism>
<evidence type="ECO:0000313" key="4">
    <source>
        <dbReference type="Proteomes" id="UP001221302"/>
    </source>
</evidence>
<keyword evidence="4" id="KW-1185">Reference proteome</keyword>
<sequence>MNTLKIFANFFLVAMFLLSSYTFAQDKTDSTKTKHKMMHHQHDMMKDSSMQNKMHDMKMMKDSTHQMMMENKKEMMGEKKSPLIREGEIDLESIDENKDGKVYQDVMDWNVISDKPGKCPLCNMKLKEVSLDKAKENLLKNGFKVK</sequence>
<proteinExistence type="predicted"/>
<name>A0AAE3TEH4_9BACT</name>
<dbReference type="Pfam" id="PF19335">
    <property type="entry name" value="HMBD"/>
    <property type="match status" value="1"/>
</dbReference>
<evidence type="ECO:0000256" key="1">
    <source>
        <dbReference type="SAM" id="SignalP"/>
    </source>
</evidence>
<gene>
    <name evidence="3" type="ORF">P0M35_09010</name>
</gene>